<proteinExistence type="predicted"/>
<gene>
    <name evidence="1" type="ORF">SAE01_24940</name>
</gene>
<evidence type="ECO:0008006" key="3">
    <source>
        <dbReference type="Google" id="ProtNLM"/>
    </source>
</evidence>
<protein>
    <recommendedName>
        <fullName evidence="3">DUF4230 domain-containing protein</fullName>
    </recommendedName>
</protein>
<dbReference type="Pfam" id="PF14014">
    <property type="entry name" value="DUF4230"/>
    <property type="match status" value="1"/>
</dbReference>
<evidence type="ECO:0000313" key="1">
    <source>
        <dbReference type="EMBL" id="GEO09998.1"/>
    </source>
</evidence>
<dbReference type="Proteomes" id="UP000321513">
    <property type="component" value="Unassembled WGS sequence"/>
</dbReference>
<sequence>MKNIFVSKQITIDQTPILIKEIKSIGQLITYTSFDEVVADTTIKTKGSAFVNGFNRFTPVPILPSADKQLVIIGRGKILVGTDLTRLSDSGVTIKNDTVRVQLPKAQILDAILNPSDFETFVEKGEWSNDEVIRVKAQARRKMIEHALNQHILTKADAKAKIVMENFLHNIGYKHVEVF</sequence>
<dbReference type="InterPro" id="IPR025324">
    <property type="entry name" value="DUF4230"/>
</dbReference>
<evidence type="ECO:0000313" key="2">
    <source>
        <dbReference type="Proteomes" id="UP000321513"/>
    </source>
</evidence>
<organism evidence="1 2">
    <name type="scientific">Segetibacter aerophilus</name>
    <dbReference type="NCBI Taxonomy" id="670293"/>
    <lineage>
        <taxon>Bacteria</taxon>
        <taxon>Pseudomonadati</taxon>
        <taxon>Bacteroidota</taxon>
        <taxon>Chitinophagia</taxon>
        <taxon>Chitinophagales</taxon>
        <taxon>Chitinophagaceae</taxon>
        <taxon>Segetibacter</taxon>
    </lineage>
</organism>
<dbReference type="EMBL" id="BJYT01000008">
    <property type="protein sequence ID" value="GEO09998.1"/>
    <property type="molecule type" value="Genomic_DNA"/>
</dbReference>
<accession>A0A512BDF9</accession>
<comment type="caution">
    <text evidence="1">The sequence shown here is derived from an EMBL/GenBank/DDBJ whole genome shotgun (WGS) entry which is preliminary data.</text>
</comment>
<reference evidence="1 2" key="1">
    <citation type="submission" date="2019-07" db="EMBL/GenBank/DDBJ databases">
        <title>Whole genome shotgun sequence of Segetibacter aerophilus NBRC 106135.</title>
        <authorList>
            <person name="Hosoyama A."/>
            <person name="Uohara A."/>
            <person name="Ohji S."/>
            <person name="Ichikawa N."/>
        </authorList>
    </citation>
    <scope>NUCLEOTIDE SEQUENCE [LARGE SCALE GENOMIC DNA]</scope>
    <source>
        <strain evidence="1 2">NBRC 106135</strain>
    </source>
</reference>
<name>A0A512BDF9_9BACT</name>
<keyword evidence="2" id="KW-1185">Reference proteome</keyword>
<dbReference type="AlphaFoldDB" id="A0A512BDF9"/>